<reference evidence="1" key="1">
    <citation type="submission" date="2022-05" db="EMBL/GenBank/DDBJ databases">
        <title>The Musa troglodytarum L. genome provides insights into the mechanism of non-climacteric behaviour and enrichment of carotenoids.</title>
        <authorList>
            <person name="Wang J."/>
        </authorList>
    </citation>
    <scope>NUCLEOTIDE SEQUENCE</scope>
    <source>
        <tissue evidence="1">Leaf</tissue>
    </source>
</reference>
<dbReference type="Proteomes" id="UP001055439">
    <property type="component" value="Chromosome 1"/>
</dbReference>
<accession>A0A9E7JBA1</accession>
<organism evidence="1 2">
    <name type="scientific">Musa troglodytarum</name>
    <name type="common">fe'i banana</name>
    <dbReference type="NCBI Taxonomy" id="320322"/>
    <lineage>
        <taxon>Eukaryota</taxon>
        <taxon>Viridiplantae</taxon>
        <taxon>Streptophyta</taxon>
        <taxon>Embryophyta</taxon>
        <taxon>Tracheophyta</taxon>
        <taxon>Spermatophyta</taxon>
        <taxon>Magnoliopsida</taxon>
        <taxon>Liliopsida</taxon>
        <taxon>Zingiberales</taxon>
        <taxon>Musaceae</taxon>
        <taxon>Musa</taxon>
    </lineage>
</organism>
<dbReference type="AlphaFoldDB" id="A0A9E7JBA1"/>
<gene>
    <name evidence="1" type="ORF">MUK42_34686</name>
</gene>
<keyword evidence="2" id="KW-1185">Reference proteome</keyword>
<dbReference type="EMBL" id="CP097502">
    <property type="protein sequence ID" value="URD74566.1"/>
    <property type="molecule type" value="Genomic_DNA"/>
</dbReference>
<evidence type="ECO:0000313" key="2">
    <source>
        <dbReference type="Proteomes" id="UP001055439"/>
    </source>
</evidence>
<proteinExistence type="predicted"/>
<name>A0A9E7JBA1_9LILI</name>
<evidence type="ECO:0000313" key="1">
    <source>
        <dbReference type="EMBL" id="URD74566.1"/>
    </source>
</evidence>
<protein>
    <submittedName>
        <fullName evidence="1">Uncharacterized protein</fullName>
    </submittedName>
</protein>
<sequence>MLSSPPPSYHYRRLLHLLPLAPFSPLLSPLPNPHNSSTLSKQISESFTNEIVLLPIPLQILLQNAILRSSSKLELCSLIEPCQYPVLPLCIKAVYPSLYLLYLCSFNICITTVEILDWYRSELFFGVDLSGNDMHACNVIMNCELLFSEDLS</sequence>